<evidence type="ECO:0000313" key="15">
    <source>
        <dbReference type="EMBL" id="KKS40297.1"/>
    </source>
</evidence>
<comment type="subcellular location">
    <subcellularLocation>
        <location evidence="1">Cell membrane</location>
        <topology evidence="1">Multi-pass membrane protein</topology>
    </subcellularLocation>
</comment>
<feature type="coiled-coil region" evidence="11">
    <location>
        <begin position="67"/>
        <end position="94"/>
    </location>
</feature>
<evidence type="ECO:0000256" key="5">
    <source>
        <dbReference type="ARBA" id="ARBA00022618"/>
    </source>
</evidence>
<name>A0A0G0YUJ1_9BACT</name>
<evidence type="ECO:0000256" key="1">
    <source>
        <dbReference type="ARBA" id="ARBA00004651"/>
    </source>
</evidence>
<evidence type="ECO:0000256" key="10">
    <source>
        <dbReference type="PIRNR" id="PIRNR003097"/>
    </source>
</evidence>
<keyword evidence="5 10" id="KW-0132">Cell division</keyword>
<feature type="transmembrane region" description="Helical" evidence="12">
    <location>
        <begin position="276"/>
        <end position="299"/>
    </location>
</feature>
<evidence type="ECO:0000313" key="16">
    <source>
        <dbReference type="Proteomes" id="UP000034516"/>
    </source>
</evidence>
<keyword evidence="11" id="KW-0175">Coiled coil</keyword>
<dbReference type="PIRSF" id="PIRSF003097">
    <property type="entry name" value="FtsX"/>
    <property type="match status" value="1"/>
</dbReference>
<protein>
    <recommendedName>
        <fullName evidence="3 10">Cell division protein FtsX</fullName>
    </recommendedName>
</protein>
<gene>
    <name evidence="15" type="ORF">UV02_C0043G0005</name>
</gene>
<feature type="transmembrane region" description="Helical" evidence="12">
    <location>
        <begin position="21"/>
        <end position="48"/>
    </location>
</feature>
<dbReference type="PATRIC" id="fig|1618677.3.peg.737"/>
<sequence length="305" mass="34909">MIFLSTKRILKFSWQHFWRNIWLSIVTMTIIVLTLFSLTTLVLVNAIADYAVNSVKDTIDVSLYFDNSIKEETVQALEKELEKIEEIKEITRVSPADALAEFKEVHKDDADIQAALAELDKNPLGGTLILTAFNMDQYPLIMEKIKELKADQLAEKIDYNDHQKLIERINGFSNKLRNFVLALSIIFIFIAVLTVLNTIRMGIYIHRTEIAIMRLVGASNWFIRLPFIVEGLLYAIFGCLIFWGAWALALYFSGDWINSFLTGINFDIRAYFNSNILNILGFEFIIIAVINMISAVLAMSKHLKV</sequence>
<feature type="transmembrane region" description="Helical" evidence="12">
    <location>
        <begin position="232"/>
        <end position="252"/>
    </location>
</feature>
<keyword evidence="8 10" id="KW-0472">Membrane</keyword>
<evidence type="ECO:0000256" key="8">
    <source>
        <dbReference type="ARBA" id="ARBA00023136"/>
    </source>
</evidence>
<dbReference type="Pfam" id="PF02687">
    <property type="entry name" value="FtsX"/>
    <property type="match status" value="1"/>
</dbReference>
<dbReference type="EMBL" id="LCCW01000043">
    <property type="protein sequence ID" value="KKS40297.1"/>
    <property type="molecule type" value="Genomic_DNA"/>
</dbReference>
<dbReference type="InterPro" id="IPR040690">
    <property type="entry name" value="FtsX_ECD"/>
</dbReference>
<keyword evidence="6 12" id="KW-0812">Transmembrane</keyword>
<feature type="transmembrane region" description="Helical" evidence="12">
    <location>
        <begin position="179"/>
        <end position="199"/>
    </location>
</feature>
<dbReference type="PANTHER" id="PTHR47755:SF1">
    <property type="entry name" value="CELL DIVISION PROTEIN FTSX"/>
    <property type="match status" value="1"/>
</dbReference>
<comment type="caution">
    <text evidence="15">The sequence shown here is derived from an EMBL/GenBank/DDBJ whole genome shotgun (WGS) entry which is preliminary data.</text>
</comment>
<proteinExistence type="inferred from homology"/>
<reference evidence="15 16" key="1">
    <citation type="journal article" date="2015" name="Nature">
        <title>rRNA introns, odd ribosomes, and small enigmatic genomes across a large radiation of phyla.</title>
        <authorList>
            <person name="Brown C.T."/>
            <person name="Hug L.A."/>
            <person name="Thomas B.C."/>
            <person name="Sharon I."/>
            <person name="Castelle C.J."/>
            <person name="Singh A."/>
            <person name="Wilkins M.J."/>
            <person name="Williams K.H."/>
            <person name="Banfield J.F."/>
        </authorList>
    </citation>
    <scope>NUCLEOTIDE SEQUENCE [LARGE SCALE GENOMIC DNA]</scope>
</reference>
<organism evidence="15 16">
    <name type="scientific">Candidatus Kuenenbacteria bacterium GW2011_GWA2_42_15</name>
    <dbReference type="NCBI Taxonomy" id="1618677"/>
    <lineage>
        <taxon>Bacteria</taxon>
        <taxon>Candidatus Kueneniibacteriota</taxon>
    </lineage>
</organism>
<evidence type="ECO:0000256" key="4">
    <source>
        <dbReference type="ARBA" id="ARBA00022475"/>
    </source>
</evidence>
<evidence type="ECO:0000256" key="9">
    <source>
        <dbReference type="ARBA" id="ARBA00023306"/>
    </source>
</evidence>
<evidence type="ECO:0000256" key="6">
    <source>
        <dbReference type="ARBA" id="ARBA00022692"/>
    </source>
</evidence>
<keyword evidence="7 12" id="KW-1133">Transmembrane helix</keyword>
<evidence type="ECO:0000256" key="2">
    <source>
        <dbReference type="ARBA" id="ARBA00007379"/>
    </source>
</evidence>
<feature type="domain" description="ABC3 transporter permease C-terminal" evidence="13">
    <location>
        <begin position="182"/>
        <end position="299"/>
    </location>
</feature>
<evidence type="ECO:0000256" key="3">
    <source>
        <dbReference type="ARBA" id="ARBA00021907"/>
    </source>
</evidence>
<keyword evidence="4 10" id="KW-1003">Cell membrane</keyword>
<dbReference type="AlphaFoldDB" id="A0A0G0YUJ1"/>
<evidence type="ECO:0000256" key="11">
    <source>
        <dbReference type="SAM" id="Coils"/>
    </source>
</evidence>
<feature type="domain" description="FtsX extracellular" evidence="14">
    <location>
        <begin position="60"/>
        <end position="149"/>
    </location>
</feature>
<dbReference type="Gene3D" id="3.30.70.3040">
    <property type="match status" value="1"/>
</dbReference>
<dbReference type="InterPro" id="IPR003838">
    <property type="entry name" value="ABC3_permease_C"/>
</dbReference>
<dbReference type="GO" id="GO:0005886">
    <property type="term" value="C:plasma membrane"/>
    <property type="evidence" value="ECO:0007669"/>
    <property type="project" value="UniProtKB-SubCell"/>
</dbReference>
<evidence type="ECO:0000259" key="14">
    <source>
        <dbReference type="Pfam" id="PF18075"/>
    </source>
</evidence>
<keyword evidence="9 10" id="KW-0131">Cell cycle</keyword>
<evidence type="ECO:0000259" key="13">
    <source>
        <dbReference type="Pfam" id="PF02687"/>
    </source>
</evidence>
<dbReference type="PANTHER" id="PTHR47755">
    <property type="entry name" value="CELL DIVISION PROTEIN FTSX"/>
    <property type="match status" value="1"/>
</dbReference>
<evidence type="ECO:0000256" key="12">
    <source>
        <dbReference type="SAM" id="Phobius"/>
    </source>
</evidence>
<comment type="similarity">
    <text evidence="2 10">Belongs to the ABC-4 integral membrane protein family. FtsX subfamily.</text>
</comment>
<dbReference type="InterPro" id="IPR004513">
    <property type="entry name" value="FtsX"/>
</dbReference>
<accession>A0A0G0YUJ1</accession>
<evidence type="ECO:0000256" key="7">
    <source>
        <dbReference type="ARBA" id="ARBA00022989"/>
    </source>
</evidence>
<dbReference type="Pfam" id="PF18075">
    <property type="entry name" value="FtsX_ECD"/>
    <property type="match status" value="1"/>
</dbReference>
<dbReference type="GO" id="GO:0051301">
    <property type="term" value="P:cell division"/>
    <property type="evidence" value="ECO:0007669"/>
    <property type="project" value="UniProtKB-KW"/>
</dbReference>
<dbReference type="Proteomes" id="UP000034516">
    <property type="component" value="Unassembled WGS sequence"/>
</dbReference>